<evidence type="ECO:0000256" key="2">
    <source>
        <dbReference type="ARBA" id="ARBA00022741"/>
    </source>
</evidence>
<dbReference type="InterPro" id="IPR050238">
    <property type="entry name" value="DNA_Rep/Repair_Clamp_Loader"/>
</dbReference>
<keyword evidence="2" id="KW-0547">Nucleotide-binding</keyword>
<dbReference type="InterPro" id="IPR003593">
    <property type="entry name" value="AAA+_ATPase"/>
</dbReference>
<dbReference type="CDD" id="cd00009">
    <property type="entry name" value="AAA"/>
    <property type="match status" value="1"/>
</dbReference>
<dbReference type="GO" id="GO:0003689">
    <property type="term" value="F:DNA clamp loader activity"/>
    <property type="evidence" value="ECO:0007669"/>
    <property type="project" value="TreeGrafter"/>
</dbReference>
<dbReference type="AlphaFoldDB" id="A0AAW7TBG9"/>
<reference evidence="5" key="1">
    <citation type="submission" date="2023-07" db="EMBL/GenBank/DDBJ databases">
        <title>A collection of bacterial strains from the Burkholderia cepacia Research Laboratory and Repository.</title>
        <authorList>
            <person name="Lipuma J."/>
            <person name="Spilker T."/>
            <person name="Caverly L."/>
        </authorList>
    </citation>
    <scope>NUCLEOTIDE SEQUENCE</scope>
    <source>
        <strain evidence="5">AU44268</strain>
    </source>
</reference>
<dbReference type="PANTHER" id="PTHR11669:SF20">
    <property type="entry name" value="REPLICATION FACTOR C SUBUNIT 4"/>
    <property type="match status" value="1"/>
</dbReference>
<feature type="domain" description="AAA+ ATPase" evidence="4">
    <location>
        <begin position="32"/>
        <end position="162"/>
    </location>
</feature>
<dbReference type="GO" id="GO:0005524">
    <property type="term" value="F:ATP binding"/>
    <property type="evidence" value="ECO:0007669"/>
    <property type="project" value="UniProtKB-KW"/>
</dbReference>
<dbReference type="GO" id="GO:0006281">
    <property type="term" value="P:DNA repair"/>
    <property type="evidence" value="ECO:0007669"/>
    <property type="project" value="TreeGrafter"/>
</dbReference>
<evidence type="ECO:0000259" key="4">
    <source>
        <dbReference type="SMART" id="SM00382"/>
    </source>
</evidence>
<dbReference type="EMBL" id="JAUJRV010000036">
    <property type="protein sequence ID" value="MDN7798855.1"/>
    <property type="molecule type" value="Genomic_DNA"/>
</dbReference>
<dbReference type="GO" id="GO:0006261">
    <property type="term" value="P:DNA-templated DNA replication"/>
    <property type="evidence" value="ECO:0007669"/>
    <property type="project" value="TreeGrafter"/>
</dbReference>
<comment type="caution">
    <text evidence="5">The sequence shown here is derived from an EMBL/GenBank/DDBJ whole genome shotgun (WGS) entry which is preliminary data.</text>
</comment>
<dbReference type="SMART" id="SM00382">
    <property type="entry name" value="AAA"/>
    <property type="match status" value="1"/>
</dbReference>
<evidence type="ECO:0000256" key="1">
    <source>
        <dbReference type="ARBA" id="ARBA00022705"/>
    </source>
</evidence>
<keyword evidence="3" id="KW-0067">ATP-binding</keyword>
<proteinExistence type="predicted"/>
<dbReference type="Gene3D" id="3.40.50.300">
    <property type="entry name" value="P-loop containing nucleotide triphosphate hydrolases"/>
    <property type="match status" value="1"/>
</dbReference>
<dbReference type="GO" id="GO:0016887">
    <property type="term" value="F:ATP hydrolysis activity"/>
    <property type="evidence" value="ECO:0007669"/>
    <property type="project" value="InterPro"/>
</dbReference>
<name>A0AAW7TBG9_BURVI</name>
<keyword evidence="1" id="KW-0235">DNA replication</keyword>
<evidence type="ECO:0000313" key="5">
    <source>
        <dbReference type="EMBL" id="MDN7798855.1"/>
    </source>
</evidence>
<dbReference type="Pfam" id="PF00004">
    <property type="entry name" value="AAA"/>
    <property type="match status" value="1"/>
</dbReference>
<sequence>MLNLQNMTYPSQLTHDQIKMAISPAHQFPANGKNGLILYGPYGTGKTTVAGLLPAAIEAKQSGGTPLVRYEACSSSNNGVSLVESILTQIAHVPTTGTFHYIILDEVDNLTPGAMQQLKSAMNRRHGSQNHDAVFIMTTNHLDKIDSGVISRSRPISFEPMSETVWIPLARQELLNSGVSNIDDVTDGFIRRRIVRKGNNPRAILDNCRQMAYLLSNNSQLWVDAQQP</sequence>
<evidence type="ECO:0000256" key="3">
    <source>
        <dbReference type="ARBA" id="ARBA00022840"/>
    </source>
</evidence>
<dbReference type="SUPFAM" id="SSF52540">
    <property type="entry name" value="P-loop containing nucleoside triphosphate hydrolases"/>
    <property type="match status" value="1"/>
</dbReference>
<dbReference type="InterPro" id="IPR003959">
    <property type="entry name" value="ATPase_AAA_core"/>
</dbReference>
<accession>A0AAW7TBG9</accession>
<dbReference type="PANTHER" id="PTHR11669">
    <property type="entry name" value="REPLICATION FACTOR C / DNA POLYMERASE III GAMMA-TAU SUBUNIT"/>
    <property type="match status" value="1"/>
</dbReference>
<organism evidence="5 6">
    <name type="scientific">Burkholderia vietnamiensis</name>
    <dbReference type="NCBI Taxonomy" id="60552"/>
    <lineage>
        <taxon>Bacteria</taxon>
        <taxon>Pseudomonadati</taxon>
        <taxon>Pseudomonadota</taxon>
        <taxon>Betaproteobacteria</taxon>
        <taxon>Burkholderiales</taxon>
        <taxon>Burkholderiaceae</taxon>
        <taxon>Burkholderia</taxon>
        <taxon>Burkholderia cepacia complex</taxon>
    </lineage>
</organism>
<protein>
    <submittedName>
        <fullName evidence="5">AAA family ATPase</fullName>
    </submittedName>
</protein>
<evidence type="ECO:0000313" key="6">
    <source>
        <dbReference type="Proteomes" id="UP001171620"/>
    </source>
</evidence>
<dbReference type="RefSeq" id="WP_081059989.1">
    <property type="nucleotide sequence ID" value="NZ_CADFFI010000022.1"/>
</dbReference>
<gene>
    <name evidence="5" type="ORF">QZM33_28355</name>
</gene>
<dbReference type="Proteomes" id="UP001171620">
    <property type="component" value="Unassembled WGS sequence"/>
</dbReference>
<dbReference type="InterPro" id="IPR027417">
    <property type="entry name" value="P-loop_NTPase"/>
</dbReference>